<organism evidence="10 11">
    <name type="scientific">Streptomyces tremellae</name>
    <dbReference type="NCBI Taxonomy" id="1124239"/>
    <lineage>
        <taxon>Bacteria</taxon>
        <taxon>Bacillati</taxon>
        <taxon>Actinomycetota</taxon>
        <taxon>Actinomycetes</taxon>
        <taxon>Kitasatosporales</taxon>
        <taxon>Streptomycetaceae</taxon>
        <taxon>Streptomyces</taxon>
    </lineage>
</organism>
<feature type="binding site" evidence="8">
    <location>
        <position position="59"/>
    </location>
    <ligand>
        <name>Mg(2+)</name>
        <dbReference type="ChEBI" id="CHEBI:18420"/>
    </ligand>
</feature>
<evidence type="ECO:0000256" key="8">
    <source>
        <dbReference type="HAMAP-Rule" id="MF_00101"/>
    </source>
</evidence>
<keyword evidence="7 8" id="KW-0275">Fatty acid biosynthesis</keyword>
<keyword evidence="4 8" id="KW-0276">Fatty acid metabolism</keyword>
<evidence type="ECO:0000256" key="2">
    <source>
        <dbReference type="ARBA" id="ARBA00022679"/>
    </source>
</evidence>
<dbReference type="InterPro" id="IPR004568">
    <property type="entry name" value="Ppantetheine-prot_Trfase_dom"/>
</dbReference>
<dbReference type="EC" id="2.7.8.7" evidence="8"/>
<keyword evidence="11" id="KW-1185">Reference proteome</keyword>
<gene>
    <name evidence="8" type="primary">acpS</name>
    <name evidence="10" type="ORF">GCM10023082_15960</name>
</gene>
<proteinExistence type="inferred from homology"/>
<keyword evidence="6 8" id="KW-0443">Lipid metabolism</keyword>
<comment type="similarity">
    <text evidence="8">Belongs to the P-Pant transferase superfamily. AcpS family.</text>
</comment>
<sequence>MGPAHVGVDLVPLARARALVEPERAPVLRKMLTTAEYEQCTVTGRPDCEGVAGRLAAKEAVFKALRTSGRTLCWHEIEILTDAGGRPQVRLHGWTARHAATQGIAHIDVSITHDDPCAIAVALCTSEAPRLSGAASP</sequence>
<dbReference type="NCBIfam" id="TIGR00516">
    <property type="entry name" value="acpS"/>
    <property type="match status" value="1"/>
</dbReference>
<comment type="subcellular location">
    <subcellularLocation>
        <location evidence="8">Cytoplasm</location>
    </subcellularLocation>
</comment>
<dbReference type="SUPFAM" id="SSF56214">
    <property type="entry name" value="4'-phosphopantetheinyl transferase"/>
    <property type="match status" value="1"/>
</dbReference>
<evidence type="ECO:0000256" key="3">
    <source>
        <dbReference type="ARBA" id="ARBA00022723"/>
    </source>
</evidence>
<protein>
    <recommendedName>
        <fullName evidence="8">Holo-[acyl-carrier-protein] synthase</fullName>
        <shortName evidence="8">Holo-ACP synthase</shortName>
        <ecNumber evidence="8">2.7.8.7</ecNumber>
    </recommendedName>
    <alternativeName>
        <fullName evidence="8">4'-phosphopantetheinyl transferase AcpS</fullName>
    </alternativeName>
</protein>
<evidence type="ECO:0000256" key="4">
    <source>
        <dbReference type="ARBA" id="ARBA00022832"/>
    </source>
</evidence>
<comment type="catalytic activity">
    <reaction evidence="8">
        <text>apo-[ACP] + CoA = holo-[ACP] + adenosine 3',5'-bisphosphate + H(+)</text>
        <dbReference type="Rhea" id="RHEA:12068"/>
        <dbReference type="Rhea" id="RHEA-COMP:9685"/>
        <dbReference type="Rhea" id="RHEA-COMP:9690"/>
        <dbReference type="ChEBI" id="CHEBI:15378"/>
        <dbReference type="ChEBI" id="CHEBI:29999"/>
        <dbReference type="ChEBI" id="CHEBI:57287"/>
        <dbReference type="ChEBI" id="CHEBI:58343"/>
        <dbReference type="ChEBI" id="CHEBI:64479"/>
        <dbReference type="EC" id="2.7.8.7"/>
    </reaction>
</comment>
<keyword evidence="1 8" id="KW-0444">Lipid biosynthesis</keyword>
<evidence type="ECO:0000256" key="1">
    <source>
        <dbReference type="ARBA" id="ARBA00022516"/>
    </source>
</evidence>
<dbReference type="InterPro" id="IPR002582">
    <property type="entry name" value="ACPS"/>
</dbReference>
<feature type="domain" description="4'-phosphopantetheinyl transferase" evidence="9">
    <location>
        <begin position="6"/>
        <end position="102"/>
    </location>
</feature>
<dbReference type="NCBIfam" id="TIGR00556">
    <property type="entry name" value="pantethn_trn"/>
    <property type="match status" value="1"/>
</dbReference>
<dbReference type="EMBL" id="BAABEP010000006">
    <property type="protein sequence ID" value="GAA3719277.1"/>
    <property type="molecule type" value="Genomic_DNA"/>
</dbReference>
<evidence type="ECO:0000256" key="5">
    <source>
        <dbReference type="ARBA" id="ARBA00022842"/>
    </source>
</evidence>
<name>A0ABP7EJI1_9ACTN</name>
<feature type="binding site" evidence="8">
    <location>
        <position position="9"/>
    </location>
    <ligand>
        <name>Mg(2+)</name>
        <dbReference type="ChEBI" id="CHEBI:18420"/>
    </ligand>
</feature>
<evidence type="ECO:0000256" key="6">
    <source>
        <dbReference type="ARBA" id="ARBA00023098"/>
    </source>
</evidence>
<keyword evidence="8" id="KW-0963">Cytoplasm</keyword>
<evidence type="ECO:0000313" key="10">
    <source>
        <dbReference type="EMBL" id="GAA3719277.1"/>
    </source>
</evidence>
<accession>A0ABP7EJI1</accession>
<keyword evidence="5 8" id="KW-0460">Magnesium</keyword>
<keyword evidence="3 8" id="KW-0479">Metal-binding</keyword>
<comment type="cofactor">
    <cofactor evidence="8">
        <name>Mg(2+)</name>
        <dbReference type="ChEBI" id="CHEBI:18420"/>
    </cofactor>
</comment>
<evidence type="ECO:0000259" key="9">
    <source>
        <dbReference type="Pfam" id="PF01648"/>
    </source>
</evidence>
<evidence type="ECO:0000256" key="7">
    <source>
        <dbReference type="ARBA" id="ARBA00023160"/>
    </source>
</evidence>
<dbReference type="InterPro" id="IPR008278">
    <property type="entry name" value="4-PPantetheinyl_Trfase_dom"/>
</dbReference>
<dbReference type="Pfam" id="PF01648">
    <property type="entry name" value="ACPS"/>
    <property type="match status" value="1"/>
</dbReference>
<comment type="caution">
    <text evidence="10">The sequence shown here is derived from an EMBL/GenBank/DDBJ whole genome shotgun (WGS) entry which is preliminary data.</text>
</comment>
<evidence type="ECO:0000313" key="11">
    <source>
        <dbReference type="Proteomes" id="UP001499884"/>
    </source>
</evidence>
<dbReference type="InterPro" id="IPR037143">
    <property type="entry name" value="4-PPantetheinyl_Trfase_dom_sf"/>
</dbReference>
<dbReference type="Gene3D" id="3.90.470.20">
    <property type="entry name" value="4'-phosphopantetheinyl transferase domain"/>
    <property type="match status" value="1"/>
</dbReference>
<keyword evidence="2 8" id="KW-0808">Transferase</keyword>
<dbReference type="HAMAP" id="MF_00101">
    <property type="entry name" value="AcpS"/>
    <property type="match status" value="1"/>
</dbReference>
<dbReference type="Proteomes" id="UP001499884">
    <property type="component" value="Unassembled WGS sequence"/>
</dbReference>
<reference evidence="11" key="1">
    <citation type="journal article" date="2019" name="Int. J. Syst. Evol. Microbiol.">
        <title>The Global Catalogue of Microorganisms (GCM) 10K type strain sequencing project: providing services to taxonomists for standard genome sequencing and annotation.</title>
        <authorList>
            <consortium name="The Broad Institute Genomics Platform"/>
            <consortium name="The Broad Institute Genome Sequencing Center for Infectious Disease"/>
            <person name="Wu L."/>
            <person name="Ma J."/>
        </authorList>
    </citation>
    <scope>NUCLEOTIDE SEQUENCE [LARGE SCALE GENOMIC DNA]</scope>
    <source>
        <strain evidence="11">JCM 30846</strain>
    </source>
</reference>
<comment type="function">
    <text evidence="8">Transfers the 4'-phosphopantetheine moiety from coenzyme A to a Ser of acyl-carrier-protein.</text>
</comment>